<dbReference type="PANTHER" id="PTHR11229">
    <property type="entry name" value="50S RIBOSOMAL PROTEIN L3"/>
    <property type="match status" value="1"/>
</dbReference>
<dbReference type="PANTHER" id="PTHR11229:SF16">
    <property type="entry name" value="LARGE RIBOSOMAL SUBUNIT PROTEIN UL3C"/>
    <property type="match status" value="1"/>
</dbReference>
<proteinExistence type="inferred from homology"/>
<dbReference type="Gene3D" id="3.30.160.810">
    <property type="match status" value="1"/>
</dbReference>
<accession>A0A0H4IXB6</accession>
<comment type="PTM">
    <text evidence="7">Methylated by PrmB.</text>
</comment>
<keyword evidence="2 7" id="KW-0699">rRNA-binding</keyword>
<organism evidence="10 11">
    <name type="scientific">Methylophilales bacterium MBRS-H7</name>
    <dbReference type="NCBI Taxonomy" id="1623450"/>
    <lineage>
        <taxon>Bacteria</taxon>
        <taxon>Pseudomonadati</taxon>
        <taxon>Pseudomonadota</taxon>
        <taxon>Betaproteobacteria</taxon>
        <taxon>Nitrosomonadales</taxon>
        <taxon>OM43 clade</taxon>
    </lineage>
</organism>
<evidence type="ECO:0000256" key="2">
    <source>
        <dbReference type="ARBA" id="ARBA00022730"/>
    </source>
</evidence>
<evidence type="ECO:0000256" key="9">
    <source>
        <dbReference type="RuleBase" id="RU003906"/>
    </source>
</evidence>
<dbReference type="NCBIfam" id="TIGR03625">
    <property type="entry name" value="L3_bact"/>
    <property type="match status" value="1"/>
</dbReference>
<dbReference type="AlphaFoldDB" id="A0A0H4IXB6"/>
<dbReference type="GO" id="GO:0019843">
    <property type="term" value="F:rRNA binding"/>
    <property type="evidence" value="ECO:0007669"/>
    <property type="project" value="UniProtKB-UniRule"/>
</dbReference>
<sequence length="216" mass="22992">MSLGLVGRKVGMTRLFTEDGNSVPVTVLEVVPNKVTQIKKIDDNGYNGLQVSYGDSKSSKLNKSIKGHLAKAGVDSIDGFKEFRVTGDELNNFQLGGELKVSIFEAGQKVDITGTTIGKGFQGGIKRHHFGSQRATHGNSISHNAPGSTGMCQDPGRVFKGKKMAGHMGAVTRTTQNLEVIRVDENRNLIMIKGAVPGSAGSNVTIKPAVKAKETK</sequence>
<evidence type="ECO:0000256" key="6">
    <source>
        <dbReference type="ARBA" id="ARBA00035243"/>
    </source>
</evidence>
<comment type="subunit">
    <text evidence="7 9">Part of the 50S ribosomal subunit. Forms a cluster with proteins L14 and L19.</text>
</comment>
<dbReference type="OrthoDB" id="9806135at2"/>
<protein>
    <recommendedName>
        <fullName evidence="6 7">Large ribosomal subunit protein uL3</fullName>
    </recommendedName>
</protein>
<evidence type="ECO:0000256" key="5">
    <source>
        <dbReference type="ARBA" id="ARBA00023274"/>
    </source>
</evidence>
<evidence type="ECO:0000256" key="8">
    <source>
        <dbReference type="RuleBase" id="RU003905"/>
    </source>
</evidence>
<reference evidence="10 11" key="1">
    <citation type="submission" date="2015-03" db="EMBL/GenBank/DDBJ databases">
        <title>Comparative analysis of the OM43 clade including a novel species from Red Sea uncovers genomic and metabolic diversity among marine methylotrophs.</title>
        <authorList>
            <person name="Jimenez-Infante F."/>
            <person name="Ngugi D.K."/>
            <person name="Vinu M."/>
            <person name="Alam I."/>
            <person name="Kamau A."/>
            <person name="Blom J."/>
            <person name="Bajic V.B."/>
            <person name="Stingl U."/>
        </authorList>
    </citation>
    <scope>NUCLEOTIDE SEQUENCE [LARGE SCALE GENOMIC DNA]</scope>
    <source>
        <strain evidence="10 11">MBRSH7</strain>
    </source>
</reference>
<evidence type="ECO:0000256" key="1">
    <source>
        <dbReference type="ARBA" id="ARBA00006540"/>
    </source>
</evidence>
<keyword evidence="3 7" id="KW-0694">RNA-binding</keyword>
<gene>
    <name evidence="7" type="primary">rplC</name>
    <name evidence="10" type="ORF">VI33_02395</name>
</gene>
<dbReference type="Proteomes" id="UP000066549">
    <property type="component" value="Chromosome"/>
</dbReference>
<dbReference type="Pfam" id="PF00297">
    <property type="entry name" value="Ribosomal_L3"/>
    <property type="match status" value="1"/>
</dbReference>
<dbReference type="InterPro" id="IPR009000">
    <property type="entry name" value="Transl_B-barrel_sf"/>
</dbReference>
<dbReference type="PATRIC" id="fig|1623450.3.peg.478"/>
<dbReference type="HAMAP" id="MF_01325_B">
    <property type="entry name" value="Ribosomal_uL3_B"/>
    <property type="match status" value="1"/>
</dbReference>
<dbReference type="SUPFAM" id="SSF50447">
    <property type="entry name" value="Translation proteins"/>
    <property type="match status" value="1"/>
</dbReference>
<keyword evidence="4 7" id="KW-0689">Ribosomal protein</keyword>
<dbReference type="GO" id="GO:0022625">
    <property type="term" value="C:cytosolic large ribosomal subunit"/>
    <property type="evidence" value="ECO:0007669"/>
    <property type="project" value="TreeGrafter"/>
</dbReference>
<dbReference type="EMBL" id="CP011002">
    <property type="protein sequence ID" value="AKO65616.1"/>
    <property type="molecule type" value="Genomic_DNA"/>
</dbReference>
<feature type="modified residue" description="N5-methylglutamine" evidence="7">
    <location>
        <position position="153"/>
    </location>
</feature>
<dbReference type="GO" id="GO:0006412">
    <property type="term" value="P:translation"/>
    <property type="evidence" value="ECO:0007669"/>
    <property type="project" value="UniProtKB-UniRule"/>
</dbReference>
<keyword evidence="11" id="KW-1185">Reference proteome</keyword>
<dbReference type="Gene3D" id="2.40.30.10">
    <property type="entry name" value="Translation factors"/>
    <property type="match status" value="1"/>
</dbReference>
<dbReference type="InterPro" id="IPR019927">
    <property type="entry name" value="Ribosomal_uL3_bac/org-type"/>
</dbReference>
<dbReference type="InterPro" id="IPR000597">
    <property type="entry name" value="Ribosomal_uL3"/>
</dbReference>
<evidence type="ECO:0000256" key="7">
    <source>
        <dbReference type="HAMAP-Rule" id="MF_01325"/>
    </source>
</evidence>
<evidence type="ECO:0000313" key="10">
    <source>
        <dbReference type="EMBL" id="AKO65616.1"/>
    </source>
</evidence>
<dbReference type="PROSITE" id="PS00474">
    <property type="entry name" value="RIBOSOMAL_L3"/>
    <property type="match status" value="1"/>
</dbReference>
<dbReference type="InterPro" id="IPR019926">
    <property type="entry name" value="Ribosomal_uL3_CS"/>
</dbReference>
<evidence type="ECO:0000256" key="4">
    <source>
        <dbReference type="ARBA" id="ARBA00022980"/>
    </source>
</evidence>
<dbReference type="FunFam" id="2.40.30.10:FF:000004">
    <property type="entry name" value="50S ribosomal protein L3"/>
    <property type="match status" value="1"/>
</dbReference>
<dbReference type="GO" id="GO:0003735">
    <property type="term" value="F:structural constituent of ribosome"/>
    <property type="evidence" value="ECO:0007669"/>
    <property type="project" value="UniProtKB-UniRule"/>
</dbReference>
<name>A0A0H4IXB6_9PROT</name>
<evidence type="ECO:0000313" key="11">
    <source>
        <dbReference type="Proteomes" id="UP000066549"/>
    </source>
</evidence>
<keyword evidence="5 7" id="KW-0687">Ribonucleoprotein</keyword>
<evidence type="ECO:0000256" key="3">
    <source>
        <dbReference type="ARBA" id="ARBA00022884"/>
    </source>
</evidence>
<comment type="function">
    <text evidence="7 9">One of the primary rRNA binding proteins, it binds directly near the 3'-end of the 23S rRNA, where it nucleates assembly of the 50S subunit.</text>
</comment>
<comment type="similarity">
    <text evidence="1 7 8">Belongs to the universal ribosomal protein uL3 family.</text>
</comment>
<keyword evidence="7" id="KW-0488">Methylation</keyword>